<dbReference type="InterPro" id="IPR029487">
    <property type="entry name" value="NEL_dom"/>
</dbReference>
<dbReference type="Gene3D" id="1.20.58.360">
    <property type="entry name" value="Shigella T3SS effector IpaH defines"/>
    <property type="match status" value="1"/>
</dbReference>
<dbReference type="EC" id="2.3.2.27" evidence="2"/>
<evidence type="ECO:0000256" key="1">
    <source>
        <dbReference type="ARBA" id="ARBA00000900"/>
    </source>
</evidence>
<proteinExistence type="inferred from homology"/>
<feature type="domain" description="NEL" evidence="7">
    <location>
        <begin position="1312"/>
        <end position="1611"/>
    </location>
</feature>
<evidence type="ECO:0000256" key="6">
    <source>
        <dbReference type="PROSITE-ProRule" id="PRU01398"/>
    </source>
</evidence>
<dbReference type="Pfam" id="PF14496">
    <property type="entry name" value="NEL"/>
    <property type="match status" value="1"/>
</dbReference>
<dbReference type="Pfam" id="PF13855">
    <property type="entry name" value="LRR_8"/>
    <property type="match status" value="1"/>
</dbReference>
<evidence type="ECO:0000256" key="2">
    <source>
        <dbReference type="ARBA" id="ARBA00012483"/>
    </source>
</evidence>
<comment type="caution">
    <text evidence="6">Lacks conserved residue(s) required for the propagation of feature annotation.</text>
</comment>
<dbReference type="GO" id="GO:0016567">
    <property type="term" value="P:protein ubiquitination"/>
    <property type="evidence" value="ECO:0007669"/>
    <property type="project" value="InterPro"/>
</dbReference>
<name>A0A5E7C2H3_PSEFL</name>
<dbReference type="PROSITE" id="PS51450">
    <property type="entry name" value="LRR"/>
    <property type="match status" value="2"/>
</dbReference>
<dbReference type="EMBL" id="CABVHW010000006">
    <property type="protein sequence ID" value="VVN98686.1"/>
    <property type="molecule type" value="Genomic_DNA"/>
</dbReference>
<dbReference type="GO" id="GO:0005737">
    <property type="term" value="C:cytoplasm"/>
    <property type="evidence" value="ECO:0007669"/>
    <property type="project" value="TreeGrafter"/>
</dbReference>
<accession>A0A5E7C2H3</accession>
<dbReference type="SMART" id="SM00369">
    <property type="entry name" value="LRR_TYP"/>
    <property type="match status" value="4"/>
</dbReference>
<dbReference type="InterPro" id="IPR001611">
    <property type="entry name" value="Leu-rich_rpt"/>
</dbReference>
<evidence type="ECO:0000259" key="7">
    <source>
        <dbReference type="PROSITE" id="PS52053"/>
    </source>
</evidence>
<keyword evidence="4" id="KW-0677">Repeat</keyword>
<evidence type="ECO:0000256" key="4">
    <source>
        <dbReference type="ARBA" id="ARBA00022737"/>
    </source>
</evidence>
<reference evidence="8 9" key="1">
    <citation type="submission" date="2019-09" db="EMBL/GenBank/DDBJ databases">
        <authorList>
            <person name="Chandra G."/>
            <person name="Truman W A."/>
        </authorList>
    </citation>
    <scope>NUCLEOTIDE SEQUENCE [LARGE SCALE GENOMIC DNA]</scope>
    <source>
        <strain evidence="8">PS710</strain>
    </source>
</reference>
<dbReference type="InterPro" id="IPR046673">
    <property type="entry name" value="ToxA_N"/>
</dbReference>
<gene>
    <name evidence="8" type="ORF">PS710_02478</name>
</gene>
<keyword evidence="6" id="KW-0964">Secreted</keyword>
<protein>
    <recommendedName>
        <fullName evidence="2">RING-type E3 ubiquitin transferase</fullName>
        <ecNumber evidence="2">2.3.2.27</ecNumber>
    </recommendedName>
</protein>
<sequence length="1612" mass="179756">MTVETNNTALNSMTPEQQGAFFSLIKQQAPSWLLESPSDVRAALRKSLVASYRSRRAVADALGELKSPESFCAPLLVKAMSDKLGEPLDIEGVVFQHVRSTSSLLGLRKKLITPIDRDLLMAACENFESSETAPGNYDDNSLLYIPGRFNGGFSNILSIKPHEFAQLCRTLDLGKQYQAHLKTMLEGAQLRDKHQAYAKDRFEVDMHFAYMKKHVSADVYKMLQSVRDCAETIKLGNHTLGYKGLELLGVKLHGAIFVGPVGKHADDDYRCVVYLPGDPLHPLKEYASFKDFEAELDRRLRNADFRKFFMGFILLSDRPGFHLALNARQSSVTDVLLKFSISVSVDGFDVNDDVFLTLFRQRSAHVIADARLLVVPTDDEDEKTRLARLETYKTIGVNVLLFFGSFLPVVGEVMFAVAGFQLLAEVYEGIDSWSRGEQEEATDYLFDVIENLILMTATAVAAKGVGKGYKDVKSSDFISRLRAVPIGSGSVRLWKPDLKAYRQHSTVPRRLPVDDQGLVTWRERQYVRTGTDTYALRPIAGTDLWQIEPAQASVRYSPVMETNGAGAWLHDSELPQKWNLLTLFRRLGYREESIPDTEGLQILAASGLNESQLRQLYPDRSKPMATLVDTVRRFRADKAVNRFMEQMRVSTSAPQADADLQLYLLTSGGKWPRDTRVSITDIIGGEIKQYGRASASRTIRISEDLFNKGQFYPALLKGMDTAQRTTLIGLTTTDETLQAQALANVIADRAEGRRLWLFDRIYQRSNVITETKAAPVQDKFATLPASVADELVQNADATEWLQLDDAKVPLRLAEEARRYAQVVQLNRAYEGLYLDAASGIDTDLLVLNTLKRLPGWQNDVSVEIVEWAVHSEERASIGPKDAAQKLVIEAYPDRFEASDASGTLFTHLKRTRAHFFQTLWQGLPVNTRKALGVEAQDAGAALRKKITALALQGRDAIARAIGIEPIRSGYRSPMGLADRLVAKAILLGLPSPGERSSRSPALLQRAQELYPTLSPTQIEHLLTTLGTDEVLAIQALEALRQEHQAIRDALERWVNRQTHYQEGDGPRLRVPQHSKGRAAQAILRAWRKEGSFMPGTPEMLYKLSLDAQPLGDIPVLVGNFSHIGALEMDRVGASAGLNAFLRNFPNLRSLSLTGNELSRIPQAIAAMPKLVHLDLSDNRIHLTPESITLLNGLEQLQTLNLSFNPALGQTPTVTALKQLRHLALRGTKIVDWPVGVNDLAALQTLDLRDNLIAQIPETVYQARPALNLGTNVDGNPLSASSLEALAAYQRSNRISLGILAADYLQVAAVQPDIARLGSIWLSGQIGAELARKEALWNSLSLHPRSRDFFHLLAQLHDTADYNLMQIDLTQRVWNVLEAAGEDDALRRALFQAARIGRVSAENAVGLFNDMVVRVLCYRAVVSARTGNRTLEGELVRLLRGLFRLQQVERQAMIEIGRRTLAGRFSRAQARELELIYRVRLAQRLDLPDQPREVNFVRDVDVSPDALESVYQEVAKAENSAALLASINTRNFWYEYLLETHQDEFDTLSRRSVHAFAQLEAQVALPRDTATQRLNAIIENYKNDTVQFFERLTAAALARHPGLALPAEEVADE</sequence>
<dbReference type="GO" id="GO:0005576">
    <property type="term" value="C:extracellular region"/>
    <property type="evidence" value="ECO:0007669"/>
    <property type="project" value="UniProtKB-UniRule"/>
</dbReference>
<keyword evidence="6" id="KW-1035">Host cytoplasm</keyword>
<keyword evidence="3" id="KW-0433">Leucine-rich repeat</keyword>
<organism evidence="8 9">
    <name type="scientific">Pseudomonas fluorescens</name>
    <dbReference type="NCBI Taxonomy" id="294"/>
    <lineage>
        <taxon>Bacteria</taxon>
        <taxon>Pseudomonadati</taxon>
        <taxon>Pseudomonadota</taxon>
        <taxon>Gammaproteobacteria</taxon>
        <taxon>Pseudomonadales</taxon>
        <taxon>Pseudomonadaceae</taxon>
        <taxon>Pseudomonas</taxon>
    </lineage>
</organism>
<dbReference type="InterPro" id="IPR003591">
    <property type="entry name" value="Leu-rich_rpt_typical-subtyp"/>
</dbReference>
<dbReference type="PANTHER" id="PTHR48051:SF1">
    <property type="entry name" value="RAS SUPPRESSOR PROTEIN 1"/>
    <property type="match status" value="1"/>
</dbReference>
<keyword evidence="5" id="KW-0843">Virulence</keyword>
<dbReference type="SUPFAM" id="SSF52058">
    <property type="entry name" value="L domain-like"/>
    <property type="match status" value="1"/>
</dbReference>
<keyword evidence="6" id="KW-0833">Ubl conjugation pathway</keyword>
<dbReference type="Gene3D" id="3.80.10.10">
    <property type="entry name" value="Ribonuclease Inhibitor"/>
    <property type="match status" value="1"/>
</dbReference>
<evidence type="ECO:0000313" key="9">
    <source>
        <dbReference type="Proteomes" id="UP000381093"/>
    </source>
</evidence>
<dbReference type="Proteomes" id="UP000381093">
    <property type="component" value="Unassembled WGS sequence"/>
</dbReference>
<comment type="similarity">
    <text evidence="6">Belongs to the LRR-containing bacterial E3 ligase family.</text>
</comment>
<dbReference type="InterPro" id="IPR032675">
    <property type="entry name" value="LRR_dom_sf"/>
</dbReference>
<evidence type="ECO:0000256" key="5">
    <source>
        <dbReference type="ARBA" id="ARBA00023026"/>
    </source>
</evidence>
<evidence type="ECO:0000313" key="8">
    <source>
        <dbReference type="EMBL" id="VVN98686.1"/>
    </source>
</evidence>
<dbReference type="PANTHER" id="PTHR48051">
    <property type="match status" value="1"/>
</dbReference>
<comment type="catalytic activity">
    <reaction evidence="1">
        <text>S-ubiquitinyl-[E2 ubiquitin-conjugating enzyme]-L-cysteine + [acceptor protein]-L-lysine = [E2 ubiquitin-conjugating enzyme]-L-cysteine + N(6)-ubiquitinyl-[acceptor protein]-L-lysine.</text>
        <dbReference type="EC" id="2.3.2.27"/>
    </reaction>
</comment>
<dbReference type="PROSITE" id="PS52053">
    <property type="entry name" value="NEL"/>
    <property type="match status" value="1"/>
</dbReference>
<dbReference type="GO" id="GO:0061630">
    <property type="term" value="F:ubiquitin protein ligase activity"/>
    <property type="evidence" value="ECO:0007669"/>
    <property type="project" value="UniProtKB-EC"/>
</dbReference>
<evidence type="ECO:0000256" key="3">
    <source>
        <dbReference type="ARBA" id="ARBA00022614"/>
    </source>
</evidence>
<dbReference type="Pfam" id="PF20178">
    <property type="entry name" value="ToxA_N"/>
    <property type="match status" value="1"/>
</dbReference>
<dbReference type="InterPro" id="IPR050216">
    <property type="entry name" value="LRR_domain-containing"/>
</dbReference>